<accession>A0A0E2Q077</accession>
<protein>
    <submittedName>
        <fullName evidence="1">Uncharacterized protein</fullName>
    </submittedName>
</protein>
<dbReference type="AlphaFoldDB" id="A0A0E2Q077"/>
<name>A0A0E2Q077_STRTR</name>
<evidence type="ECO:0000313" key="2">
    <source>
        <dbReference type="Proteomes" id="UP000024559"/>
    </source>
</evidence>
<reference evidence="2" key="1">
    <citation type="submission" date="2013-12" db="EMBL/GenBank/DDBJ databases">
        <title>Genome sequences of Streptococcus thermophilus strains MTH17CL396 and M17PTZA496 isolated from Fontina cheese in Valle d'Aosta region (Italy).</title>
        <authorList>
            <person name="Treu L."/>
            <person name="Giacomini A."/>
            <person name="Corich V."/>
            <person name="Vendramin V."/>
            <person name="Bovo B."/>
        </authorList>
    </citation>
    <scope>NUCLEOTIDE SEQUENCE [LARGE SCALE GENOMIC DNA]</scope>
    <source>
        <strain evidence="2">M17PTZA496</strain>
    </source>
</reference>
<evidence type="ECO:0000313" key="1">
    <source>
        <dbReference type="EMBL" id="ETW88010.1"/>
    </source>
</evidence>
<dbReference type="HOGENOM" id="CLU_3398855_0_0_9"/>
<dbReference type="EMBL" id="AZJT01000073">
    <property type="protein sequence ID" value="ETW88010.1"/>
    <property type="molecule type" value="Genomic_DNA"/>
</dbReference>
<comment type="caution">
    <text evidence="1">The sequence shown here is derived from an EMBL/GenBank/DDBJ whole genome shotgun (WGS) entry which is preliminary data.</text>
</comment>
<organism evidence="1 2">
    <name type="scientific">Streptococcus thermophilus M17PTZA496</name>
    <dbReference type="NCBI Taxonomy" id="1433289"/>
    <lineage>
        <taxon>Bacteria</taxon>
        <taxon>Bacillati</taxon>
        <taxon>Bacillota</taxon>
        <taxon>Bacilli</taxon>
        <taxon>Lactobacillales</taxon>
        <taxon>Streptococcaceae</taxon>
        <taxon>Streptococcus</taxon>
    </lineage>
</organism>
<proteinExistence type="predicted"/>
<sequence>MLIKKCGANDGANALKTSKKALVIKAFTVEV</sequence>
<dbReference type="Proteomes" id="UP000024559">
    <property type="component" value="Chromosome"/>
</dbReference>
<gene>
    <name evidence="1" type="ORF">X841_11240</name>
</gene>